<dbReference type="Pfam" id="PF02397">
    <property type="entry name" value="Bac_transf"/>
    <property type="match status" value="1"/>
</dbReference>
<evidence type="ECO:0000256" key="4">
    <source>
        <dbReference type="ARBA" id="ARBA00022692"/>
    </source>
</evidence>
<evidence type="ECO:0000313" key="9">
    <source>
        <dbReference type="EMBL" id="QDT02942.1"/>
    </source>
</evidence>
<protein>
    <submittedName>
        <fullName evidence="9">UDP-glucose:undecaprenyl-phosphate glucose-1-phosphate transferase</fullName>
        <ecNumber evidence="9">2.7.8.31</ecNumber>
    </submittedName>
</protein>
<gene>
    <name evidence="9" type="primary">wcaJ_1</name>
    <name evidence="9" type="ORF">K227x_13210</name>
</gene>
<dbReference type="PANTHER" id="PTHR30576:SF0">
    <property type="entry name" value="UNDECAPRENYL-PHOSPHATE N-ACETYLGALACTOSAMINYL 1-PHOSPHATE TRANSFERASE-RELATED"/>
    <property type="match status" value="1"/>
</dbReference>
<dbReference type="InterPro" id="IPR036291">
    <property type="entry name" value="NAD(P)-bd_dom_sf"/>
</dbReference>
<evidence type="ECO:0000256" key="2">
    <source>
        <dbReference type="ARBA" id="ARBA00006464"/>
    </source>
</evidence>
<evidence type="ECO:0000256" key="3">
    <source>
        <dbReference type="ARBA" id="ARBA00022679"/>
    </source>
</evidence>
<dbReference type="GO" id="GO:0016020">
    <property type="term" value="C:membrane"/>
    <property type="evidence" value="ECO:0007669"/>
    <property type="project" value="UniProtKB-SubCell"/>
</dbReference>
<dbReference type="InterPro" id="IPR017475">
    <property type="entry name" value="EPS_sugar_tfrase"/>
</dbReference>
<dbReference type="AlphaFoldDB" id="A0A517N736"/>
<feature type="transmembrane region" description="Helical" evidence="7">
    <location>
        <begin position="110"/>
        <end position="128"/>
    </location>
</feature>
<proteinExistence type="inferred from homology"/>
<feature type="transmembrane region" description="Helical" evidence="7">
    <location>
        <begin position="45"/>
        <end position="66"/>
    </location>
</feature>
<evidence type="ECO:0000256" key="1">
    <source>
        <dbReference type="ARBA" id="ARBA00004141"/>
    </source>
</evidence>
<dbReference type="EC" id="2.7.8.31" evidence="9"/>
<name>A0A517N736_9BACT</name>
<evidence type="ECO:0000259" key="8">
    <source>
        <dbReference type="Pfam" id="PF02397"/>
    </source>
</evidence>
<comment type="subcellular location">
    <subcellularLocation>
        <location evidence="1">Membrane</location>
        <topology evidence="1">Multi-pass membrane protein</topology>
    </subcellularLocation>
</comment>
<dbReference type="GO" id="GO:0089702">
    <property type="term" value="F:undecaprenyl-phosphate glucose phosphotransferase activity"/>
    <property type="evidence" value="ECO:0007669"/>
    <property type="project" value="UniProtKB-EC"/>
</dbReference>
<dbReference type="PANTHER" id="PTHR30576">
    <property type="entry name" value="COLANIC BIOSYNTHESIS UDP-GLUCOSE LIPID CARRIER TRANSFERASE"/>
    <property type="match status" value="1"/>
</dbReference>
<dbReference type="SUPFAM" id="SSF51735">
    <property type="entry name" value="NAD(P)-binding Rossmann-fold domains"/>
    <property type="match status" value="1"/>
</dbReference>
<organism evidence="9 10">
    <name type="scientific">Rubripirellula lacrimiformis</name>
    <dbReference type="NCBI Taxonomy" id="1930273"/>
    <lineage>
        <taxon>Bacteria</taxon>
        <taxon>Pseudomonadati</taxon>
        <taxon>Planctomycetota</taxon>
        <taxon>Planctomycetia</taxon>
        <taxon>Pirellulales</taxon>
        <taxon>Pirellulaceae</taxon>
        <taxon>Rubripirellula</taxon>
    </lineage>
</organism>
<keyword evidence="4 7" id="KW-0812">Transmembrane</keyword>
<keyword evidence="10" id="KW-1185">Reference proteome</keyword>
<dbReference type="Gene3D" id="3.40.50.720">
    <property type="entry name" value="NAD(P)-binding Rossmann-like Domain"/>
    <property type="match status" value="1"/>
</dbReference>
<dbReference type="InterPro" id="IPR003362">
    <property type="entry name" value="Bact_transf"/>
</dbReference>
<evidence type="ECO:0000313" key="10">
    <source>
        <dbReference type="Proteomes" id="UP000318538"/>
    </source>
</evidence>
<comment type="similarity">
    <text evidence="2">Belongs to the bacterial sugar transferase family.</text>
</comment>
<dbReference type="NCBIfam" id="TIGR03023">
    <property type="entry name" value="WcaJ_sugtrans"/>
    <property type="match status" value="1"/>
</dbReference>
<evidence type="ECO:0000256" key="5">
    <source>
        <dbReference type="ARBA" id="ARBA00022989"/>
    </source>
</evidence>
<accession>A0A517N736</accession>
<feature type="transmembrane region" description="Helical" evidence="7">
    <location>
        <begin position="78"/>
        <end position="98"/>
    </location>
</feature>
<feature type="domain" description="Bacterial sugar transferase" evidence="8">
    <location>
        <begin position="290"/>
        <end position="475"/>
    </location>
</feature>
<dbReference type="InterPro" id="IPR017473">
    <property type="entry name" value="Undecaprenyl-P_gluc_Ptfrase"/>
</dbReference>
<dbReference type="EMBL" id="CP036525">
    <property type="protein sequence ID" value="QDT02942.1"/>
    <property type="molecule type" value="Genomic_DNA"/>
</dbReference>
<dbReference type="NCBIfam" id="TIGR03025">
    <property type="entry name" value="EPS_sugtrans"/>
    <property type="match status" value="1"/>
</dbReference>
<dbReference type="Proteomes" id="UP000318538">
    <property type="component" value="Chromosome"/>
</dbReference>
<dbReference type="Pfam" id="PF13727">
    <property type="entry name" value="CoA_binding_3"/>
    <property type="match status" value="1"/>
</dbReference>
<keyword evidence="3 9" id="KW-0808">Transferase</keyword>
<keyword evidence="5 7" id="KW-1133">Transmembrane helix</keyword>
<keyword evidence="6 7" id="KW-0472">Membrane</keyword>
<reference evidence="9 10" key="1">
    <citation type="submission" date="2019-02" db="EMBL/GenBank/DDBJ databases">
        <title>Deep-cultivation of Planctomycetes and their phenomic and genomic characterization uncovers novel biology.</title>
        <authorList>
            <person name="Wiegand S."/>
            <person name="Jogler M."/>
            <person name="Boedeker C."/>
            <person name="Pinto D."/>
            <person name="Vollmers J."/>
            <person name="Rivas-Marin E."/>
            <person name="Kohn T."/>
            <person name="Peeters S.H."/>
            <person name="Heuer A."/>
            <person name="Rast P."/>
            <person name="Oberbeckmann S."/>
            <person name="Bunk B."/>
            <person name="Jeske O."/>
            <person name="Meyerdierks A."/>
            <person name="Storesund J.E."/>
            <person name="Kallscheuer N."/>
            <person name="Luecker S."/>
            <person name="Lage O.M."/>
            <person name="Pohl T."/>
            <person name="Merkel B.J."/>
            <person name="Hornburger P."/>
            <person name="Mueller R.-W."/>
            <person name="Bruemmer F."/>
            <person name="Labrenz M."/>
            <person name="Spormann A.M."/>
            <person name="Op den Camp H."/>
            <person name="Overmann J."/>
            <person name="Amann R."/>
            <person name="Jetten M.S.M."/>
            <person name="Mascher T."/>
            <person name="Medema M.H."/>
            <person name="Devos D.P."/>
            <person name="Kaster A.-K."/>
            <person name="Ovreas L."/>
            <person name="Rohde M."/>
            <person name="Galperin M.Y."/>
            <person name="Jogler C."/>
        </authorList>
    </citation>
    <scope>NUCLEOTIDE SEQUENCE [LARGE SCALE GENOMIC DNA]</scope>
    <source>
        <strain evidence="9 10">K22_7</strain>
    </source>
</reference>
<evidence type="ECO:0000256" key="7">
    <source>
        <dbReference type="SAM" id="Phobius"/>
    </source>
</evidence>
<evidence type="ECO:0000256" key="6">
    <source>
        <dbReference type="ARBA" id="ARBA00023136"/>
    </source>
</evidence>
<sequence length="480" mass="53247">MQNRMPITTQRRWWDVLQPTLDAAGVMASLAIVKWLARGGVDEKSFAMGLIAIVVFLLVSQLTGFHRRTDLGSPNRELTRLVATWVITVMALAVLAFATRYGQHFSRSVILAWIVLAPSLVGLGRMCQRILQQGLLRRGVGVRRVAIAGFNDLGFQTARNISGDPSLGLQMVGYYDDRIEQRSSDEVDDDGGDSASIMPVPIDQVRGKLTDMVASAQRGEIDTVLITLPMRAEERIRFLLDQLSDSTVSVYIVPDFFVFELLHSQWTSIGGLPAVSVFENPLFGVDGVIKRLADVALATSALIAAAIPMMAIAIAVKITSSGPVFFRQRRYGLDGKEILVWKFRSMATCDNGAVVKQATKGDARITKVGAILRRTSLDELPQLFNVIEGTMSLVGPRPHASAHNEQYRSLIRGYMLRHKVKPGITGLAQVNGCRGETETLDKMQARVDWDHRYIRSWTLWLDIKIIVRTVLVVLKQDEAY</sequence>
<dbReference type="KEGG" id="rlc:K227x_13210"/>